<keyword evidence="2" id="KW-1185">Reference proteome</keyword>
<sequence>MNAHSPTLDRIDFEAITPDRLVGVVEYDIFDQLVDFEHRGCRCKVDRLLSYLGAAIENRAIVNGETSEPGPMSELEAVNVATAALSGRFPTWFGDPDELADLNMATSDRHLSEADIREDYWQDEFVGTEIDTTDWTSIKQVIVPLTAIALEGVDAQKVADEQFGTDSAQEAIRRTVMKEAFQHSLSDDEIDEAVQDAKRTLQNQYGR</sequence>
<dbReference type="EMBL" id="JBHUDM010000005">
    <property type="protein sequence ID" value="MFD1643326.1"/>
    <property type="molecule type" value="Genomic_DNA"/>
</dbReference>
<dbReference type="RefSeq" id="WP_256396958.1">
    <property type="nucleotide sequence ID" value="NZ_JANHDJ010000006.1"/>
</dbReference>
<organism evidence="1 2">
    <name type="scientific">Halohasta litorea</name>
    <dbReference type="NCBI Taxonomy" id="869891"/>
    <lineage>
        <taxon>Archaea</taxon>
        <taxon>Methanobacteriati</taxon>
        <taxon>Methanobacteriota</taxon>
        <taxon>Stenosarchaea group</taxon>
        <taxon>Halobacteria</taxon>
        <taxon>Halobacteriales</taxon>
        <taxon>Haloferacaceae</taxon>
        <taxon>Halohasta</taxon>
    </lineage>
</organism>
<gene>
    <name evidence="1" type="ORF">ACFSBW_15745</name>
</gene>
<accession>A0ABD6DAH7</accession>
<comment type="caution">
    <text evidence="1">The sequence shown here is derived from an EMBL/GenBank/DDBJ whole genome shotgun (WGS) entry which is preliminary data.</text>
</comment>
<reference evidence="1 2" key="1">
    <citation type="journal article" date="2019" name="Int. J. Syst. Evol. Microbiol.">
        <title>The Global Catalogue of Microorganisms (GCM) 10K type strain sequencing project: providing services to taxonomists for standard genome sequencing and annotation.</title>
        <authorList>
            <consortium name="The Broad Institute Genomics Platform"/>
            <consortium name="The Broad Institute Genome Sequencing Center for Infectious Disease"/>
            <person name="Wu L."/>
            <person name="Ma J."/>
        </authorList>
    </citation>
    <scope>NUCLEOTIDE SEQUENCE [LARGE SCALE GENOMIC DNA]</scope>
    <source>
        <strain evidence="1 2">CGMCC 1.10593</strain>
    </source>
</reference>
<dbReference type="Proteomes" id="UP001597052">
    <property type="component" value="Unassembled WGS sequence"/>
</dbReference>
<protein>
    <submittedName>
        <fullName evidence="1">Uncharacterized protein</fullName>
    </submittedName>
</protein>
<evidence type="ECO:0000313" key="1">
    <source>
        <dbReference type="EMBL" id="MFD1643326.1"/>
    </source>
</evidence>
<name>A0ABD6DAH7_9EURY</name>
<evidence type="ECO:0000313" key="2">
    <source>
        <dbReference type="Proteomes" id="UP001597052"/>
    </source>
</evidence>
<proteinExistence type="predicted"/>
<dbReference type="AlphaFoldDB" id="A0ABD6DAH7"/>